<protein>
    <recommendedName>
        <fullName evidence="4">Chemotaxis protein CheX</fullName>
    </recommendedName>
</protein>
<evidence type="ECO:0000313" key="2">
    <source>
        <dbReference type="EMBL" id="MCR8630042.1"/>
    </source>
</evidence>
<dbReference type="Proteomes" id="UP001300012">
    <property type="component" value="Unassembled WGS sequence"/>
</dbReference>
<keyword evidence="1" id="KW-0145">Chemotaxis</keyword>
<dbReference type="InterPro" id="IPR028976">
    <property type="entry name" value="CheC-like_sf"/>
</dbReference>
<gene>
    <name evidence="2" type="ORF">NV381_02390</name>
</gene>
<reference evidence="2 3" key="1">
    <citation type="submission" date="2022-08" db="EMBL/GenBank/DDBJ databases">
        <title>Paenibacillus endoradicis sp. nov., Paenibacillus radicibacter sp. nov and Paenibacillus pararadicis sp. nov., three cold-adapted plant growth-promoting bacteria isolated from root of Larix gmelinii in Great Khingan.</title>
        <authorList>
            <person name="Xue H."/>
        </authorList>
    </citation>
    <scope>NUCLEOTIDE SEQUENCE [LARGE SCALE GENOMIC DNA]</scope>
    <source>
        <strain evidence="2 3">N5-1-1-5</strain>
    </source>
</reference>
<dbReference type="SUPFAM" id="SSF160246">
    <property type="entry name" value="EspE N-terminal domain-like"/>
    <property type="match status" value="2"/>
</dbReference>
<organism evidence="2 3">
    <name type="scientific">Paenibacillus radicis</name>
    <name type="common">ex Xue et al. 2023</name>
    <dbReference type="NCBI Taxonomy" id="2972489"/>
    <lineage>
        <taxon>Bacteria</taxon>
        <taxon>Bacillati</taxon>
        <taxon>Bacillota</taxon>
        <taxon>Bacilli</taxon>
        <taxon>Bacillales</taxon>
        <taxon>Paenibacillaceae</taxon>
        <taxon>Paenibacillus</taxon>
    </lineage>
</organism>
<keyword evidence="3" id="KW-1185">Reference proteome</keyword>
<dbReference type="Gene3D" id="3.40.1550.10">
    <property type="entry name" value="CheC-like"/>
    <property type="match status" value="1"/>
</dbReference>
<evidence type="ECO:0008006" key="4">
    <source>
        <dbReference type="Google" id="ProtNLM"/>
    </source>
</evidence>
<evidence type="ECO:0000256" key="1">
    <source>
        <dbReference type="ARBA" id="ARBA00022500"/>
    </source>
</evidence>
<name>A0ABT1YAW2_9BACL</name>
<dbReference type="SUPFAM" id="SSF103039">
    <property type="entry name" value="CheC-like"/>
    <property type="match status" value="1"/>
</dbReference>
<dbReference type="EMBL" id="JANQBD010000001">
    <property type="protein sequence ID" value="MCR8630042.1"/>
    <property type="molecule type" value="Genomic_DNA"/>
</dbReference>
<dbReference type="RefSeq" id="WP_258211646.1">
    <property type="nucleotide sequence ID" value="NZ_JANQBD010000001.1"/>
</dbReference>
<evidence type="ECO:0000313" key="3">
    <source>
        <dbReference type="Proteomes" id="UP001300012"/>
    </source>
</evidence>
<accession>A0ABT1YAW2</accession>
<proteinExistence type="predicted"/>
<sequence>MFSQYFGHYLLEKGYINFAELEDVWEYQKKTHVKLGLLAINEGFMSAEQVERVHLQQTQRDMKFGEIAVEQGLLTELQLNKLLSSQKSNHLLLGQALVERNYMSLYQISTTLFQYKKDHGLSDERFSTIKNGDIRALVDSLLHNNEGVHRSIVVDYLTLLAKNVIRFIDPHVRLEIRDWLVPVSSYDWSTFQHIQGEINMYAYILSNQANWIDLAARYAQEPITEADEMAEASVGEFLNLHNGIFLVNMSDRGTELSLTPQIAQSSVSVEQSPSAVLVKVHYLDKSFDFILSTEPVHTGALSSAIGV</sequence>
<comment type="caution">
    <text evidence="2">The sequence shown here is derived from an EMBL/GenBank/DDBJ whole genome shotgun (WGS) entry which is preliminary data.</text>
</comment>
<dbReference type="InterPro" id="IPR037257">
    <property type="entry name" value="T2SS_E_N_sf"/>
</dbReference>